<keyword evidence="4" id="KW-1185">Reference proteome</keyword>
<protein>
    <recommendedName>
        <fullName evidence="2">DUF5681 domain-containing protein</fullName>
    </recommendedName>
</protein>
<dbReference type="EMBL" id="QBKA01000002">
    <property type="protein sequence ID" value="RDC58924.1"/>
    <property type="molecule type" value="Genomic_DNA"/>
</dbReference>
<proteinExistence type="predicted"/>
<feature type="domain" description="DUF5681" evidence="2">
    <location>
        <begin position="19"/>
        <end position="109"/>
    </location>
</feature>
<evidence type="ECO:0000313" key="4">
    <source>
        <dbReference type="Proteomes" id="UP000253727"/>
    </source>
</evidence>
<sequence>MTRVTSEEYAVGHGKPPPEHRFQKGRSGNPKGRPKGSKNRVPQSHTLEFGTQPANQMLMEEVYRPVTLREGDTTIQLPAIQAVFRSMSVKAVKGDRFAQRLIAELVQGIESADRETRTEHMKTMMEYKADAERAIERAPAAGEPEPAIIPHPDDIYLDMVTPKAYILGPQTKDDKREWDRMLARRNNAQGEVSEFANAYRRARKPDKKVWLQEQWHFEQKMYDMLNDGLPPRYRTVLKDRSFADGASQAGMQRKNDWPNER</sequence>
<evidence type="ECO:0000313" key="3">
    <source>
        <dbReference type="EMBL" id="RDC58924.1"/>
    </source>
</evidence>
<gene>
    <name evidence="3" type="ORF">HME9302_00100</name>
</gene>
<dbReference type="RefSeq" id="WP_230079803.1">
    <property type="nucleotide sequence ID" value="NZ_QBKA01000002.1"/>
</dbReference>
<dbReference type="AlphaFoldDB" id="A0A369Q2D1"/>
<dbReference type="Proteomes" id="UP000253727">
    <property type="component" value="Unassembled WGS sequence"/>
</dbReference>
<evidence type="ECO:0000259" key="2">
    <source>
        <dbReference type="Pfam" id="PF18932"/>
    </source>
</evidence>
<reference evidence="3 4" key="1">
    <citation type="submission" date="2018-04" db="EMBL/GenBank/DDBJ databases">
        <title>Altererythrobacter sp. HME9302 genome sequencing and assembly.</title>
        <authorList>
            <person name="Kang H."/>
            <person name="Kim H."/>
            <person name="Joh K."/>
        </authorList>
    </citation>
    <scope>NUCLEOTIDE SEQUENCE [LARGE SCALE GENOMIC DNA]</scope>
    <source>
        <strain evidence="3 4">HME9302</strain>
    </source>
</reference>
<comment type="caution">
    <text evidence="3">The sequence shown here is derived from an EMBL/GenBank/DDBJ whole genome shotgun (WGS) entry which is preliminary data.</text>
</comment>
<evidence type="ECO:0000256" key="1">
    <source>
        <dbReference type="SAM" id="MobiDB-lite"/>
    </source>
</evidence>
<dbReference type="InterPro" id="IPR043736">
    <property type="entry name" value="DUF5681"/>
</dbReference>
<dbReference type="Pfam" id="PF18932">
    <property type="entry name" value="DUF5681"/>
    <property type="match status" value="1"/>
</dbReference>
<organism evidence="3 4">
    <name type="scientific">Alteripontixanthobacter maritimus</name>
    <dbReference type="NCBI Taxonomy" id="2161824"/>
    <lineage>
        <taxon>Bacteria</taxon>
        <taxon>Pseudomonadati</taxon>
        <taxon>Pseudomonadota</taxon>
        <taxon>Alphaproteobacteria</taxon>
        <taxon>Sphingomonadales</taxon>
        <taxon>Erythrobacteraceae</taxon>
        <taxon>Alteripontixanthobacter</taxon>
    </lineage>
</organism>
<feature type="region of interest" description="Disordered" evidence="1">
    <location>
        <begin position="1"/>
        <end position="45"/>
    </location>
</feature>
<accession>A0A369Q2D1</accession>
<name>A0A369Q2D1_9SPHN</name>